<dbReference type="Gene3D" id="3.40.630.30">
    <property type="match status" value="1"/>
</dbReference>
<keyword evidence="2" id="KW-0808">Transferase</keyword>
<accession>A0A4Z0AMG8</accession>
<dbReference type="EMBL" id="QUZU01000026">
    <property type="protein sequence ID" value="TFY87158.1"/>
    <property type="molecule type" value="Genomic_DNA"/>
</dbReference>
<dbReference type="PROSITE" id="PS51186">
    <property type="entry name" value="GNAT"/>
    <property type="match status" value="1"/>
</dbReference>
<feature type="domain" description="N-acetyltransferase" evidence="1">
    <location>
        <begin position="8"/>
        <end position="170"/>
    </location>
</feature>
<dbReference type="PANTHER" id="PTHR43792:SF1">
    <property type="entry name" value="N-ACETYLTRANSFERASE DOMAIN-CONTAINING PROTEIN"/>
    <property type="match status" value="1"/>
</dbReference>
<dbReference type="InterPro" id="IPR016181">
    <property type="entry name" value="Acyl_CoA_acyltransferase"/>
</dbReference>
<keyword evidence="3" id="KW-1185">Reference proteome</keyword>
<organism evidence="2 3">
    <name type="scientific">Pseudomonas kairouanensis</name>
    <dbReference type="NCBI Taxonomy" id="2293832"/>
    <lineage>
        <taxon>Bacteria</taxon>
        <taxon>Pseudomonadati</taxon>
        <taxon>Pseudomonadota</taxon>
        <taxon>Gammaproteobacteria</taxon>
        <taxon>Pseudomonadales</taxon>
        <taxon>Pseudomonadaceae</taxon>
        <taxon>Pseudomonas</taxon>
    </lineage>
</organism>
<dbReference type="AlphaFoldDB" id="A0A4Z0AMG8"/>
<evidence type="ECO:0000313" key="3">
    <source>
        <dbReference type="Proteomes" id="UP000297391"/>
    </source>
</evidence>
<evidence type="ECO:0000313" key="2">
    <source>
        <dbReference type="EMBL" id="TFY87158.1"/>
    </source>
</evidence>
<evidence type="ECO:0000259" key="1">
    <source>
        <dbReference type="PROSITE" id="PS51186"/>
    </source>
</evidence>
<proteinExistence type="predicted"/>
<dbReference type="Proteomes" id="UP000297391">
    <property type="component" value="Unassembled WGS sequence"/>
</dbReference>
<dbReference type="RefSeq" id="WP_135290616.1">
    <property type="nucleotide sequence ID" value="NZ_QUZU01000026.1"/>
</dbReference>
<dbReference type="InterPro" id="IPR000182">
    <property type="entry name" value="GNAT_dom"/>
</dbReference>
<name>A0A4Z0AMG8_9PSED</name>
<sequence>MALSSSRLTYRQPEPADLTRLFEIYGDPRTQQFNPAGPLVSINDAQDVLDTWLAHWQVHGFGWWAIAQSELPETVIGFGGIAHYNYGGEPRLNLGYRFAVEAWGKGFATELGATAISHAFESLGVERIWALVRPSHSASINVLEKLSMKHCGYLDDVPGQAPSLVYALVG</sequence>
<dbReference type="GO" id="GO:0016747">
    <property type="term" value="F:acyltransferase activity, transferring groups other than amino-acyl groups"/>
    <property type="evidence" value="ECO:0007669"/>
    <property type="project" value="InterPro"/>
</dbReference>
<dbReference type="SUPFAM" id="SSF55729">
    <property type="entry name" value="Acyl-CoA N-acyltransferases (Nat)"/>
    <property type="match status" value="1"/>
</dbReference>
<dbReference type="PANTHER" id="PTHR43792">
    <property type="entry name" value="GNAT FAMILY, PUTATIVE (AFU_ORTHOLOGUE AFUA_3G00765)-RELATED-RELATED"/>
    <property type="match status" value="1"/>
</dbReference>
<protein>
    <submittedName>
        <fullName evidence="2">N-acetyltransferase</fullName>
    </submittedName>
</protein>
<dbReference type="Pfam" id="PF13302">
    <property type="entry name" value="Acetyltransf_3"/>
    <property type="match status" value="1"/>
</dbReference>
<reference evidence="2 3" key="1">
    <citation type="journal article" date="2019" name="Syst. Appl. Microbiol.">
        <title>New species of pathogenic Pseudomonas isolated from citrus in Tunisia: Proposal of Pseudomonas kairouanensis sp. nov. and Pseudomonas nabeulensis sp. nov.</title>
        <authorList>
            <person name="Oueslati M."/>
            <person name="Mulet M."/>
            <person name="Gomila M."/>
            <person name="Berge O."/>
            <person name="Hajlaoui M.R."/>
            <person name="Lalucat J."/>
            <person name="Sadfi-Zouaoui N."/>
            <person name="Garcia-Valdes E."/>
        </authorList>
    </citation>
    <scope>NUCLEOTIDE SEQUENCE [LARGE SCALE GENOMIC DNA]</scope>
    <source>
        <strain evidence="2 3">KC12</strain>
    </source>
</reference>
<gene>
    <name evidence="2" type="ORF">DYL59_19455</name>
</gene>
<dbReference type="OrthoDB" id="9801656at2"/>
<dbReference type="InterPro" id="IPR051531">
    <property type="entry name" value="N-acetyltransferase"/>
</dbReference>
<comment type="caution">
    <text evidence="2">The sequence shown here is derived from an EMBL/GenBank/DDBJ whole genome shotgun (WGS) entry which is preliminary data.</text>
</comment>